<accession>A0ABX8J393</accession>
<keyword evidence="2" id="KW-1185">Reference proteome</keyword>
<name>A0ABX8J393_9GAMM</name>
<protein>
    <submittedName>
        <fullName evidence="1">Uncharacterized protein</fullName>
    </submittedName>
</protein>
<gene>
    <name evidence="1" type="ORF">KQ248_22750</name>
</gene>
<evidence type="ECO:0000313" key="1">
    <source>
        <dbReference type="EMBL" id="QWV19453.1"/>
    </source>
</evidence>
<reference evidence="1 2" key="1">
    <citation type="submission" date="2021-06" db="EMBL/GenBank/DDBJ databases">
        <title>Microbial metabolic specificity influences pelagic lipid remineralization.</title>
        <authorList>
            <person name="Behrendt L."/>
            <person name="Hunter J.E."/>
            <person name="Alcolombri U."/>
            <person name="Smriga S."/>
            <person name="Mincer T."/>
            <person name="Lowenstein D.P."/>
            <person name="Peaudecerf F.J."/>
            <person name="Fernandez V.I."/>
            <person name="Fredricks H."/>
            <person name="Almblad H."/>
            <person name="Harrison J.J."/>
            <person name="Stocker R."/>
            <person name="Van Mooy B.A.S."/>
        </authorList>
    </citation>
    <scope>NUCLEOTIDE SEQUENCE [LARGE SCALE GENOMIC DNA]</scope>
    <source>
        <strain evidence="1 2">A252</strain>
        <plasmid evidence="1 2">megaplasmid</plasmid>
    </source>
</reference>
<sequence>MAKHLVRDPSSALAYLTDCTLATVSDLAMKKSASKSELRRQISIAQSAIDWMDQFGVDYSHTRAAKVKALGGKVEIWAEQFKA</sequence>
<geneLocation type="plasmid" evidence="1 2">
    <name>megaplasmid</name>
</geneLocation>
<dbReference type="EMBL" id="CP076684">
    <property type="protein sequence ID" value="QWV19453.1"/>
    <property type="molecule type" value="Genomic_DNA"/>
</dbReference>
<dbReference type="Proteomes" id="UP000683436">
    <property type="component" value="Plasmid megaplasmid"/>
</dbReference>
<keyword evidence="1" id="KW-0614">Plasmid</keyword>
<evidence type="ECO:0000313" key="2">
    <source>
        <dbReference type="Proteomes" id="UP000683436"/>
    </source>
</evidence>
<organism evidence="1 2">
    <name type="scientific">Stutzerimonas zhaodongensis</name>
    <dbReference type="NCBI Taxonomy" id="1176257"/>
    <lineage>
        <taxon>Bacteria</taxon>
        <taxon>Pseudomonadati</taxon>
        <taxon>Pseudomonadota</taxon>
        <taxon>Gammaproteobacteria</taxon>
        <taxon>Pseudomonadales</taxon>
        <taxon>Pseudomonadaceae</taxon>
        <taxon>Stutzerimonas</taxon>
    </lineage>
</organism>
<dbReference type="RefSeq" id="WP_216707298.1">
    <property type="nucleotide sequence ID" value="NZ_CP076684.1"/>
</dbReference>
<proteinExistence type="predicted"/>